<dbReference type="InterPro" id="IPR011051">
    <property type="entry name" value="RmlC_Cupin_sf"/>
</dbReference>
<dbReference type="InterPro" id="IPR014710">
    <property type="entry name" value="RmlC-like_jellyroll"/>
</dbReference>
<dbReference type="EMBL" id="FWFW01000001">
    <property type="protein sequence ID" value="SLN16689.1"/>
    <property type="molecule type" value="Genomic_DNA"/>
</dbReference>
<dbReference type="SUPFAM" id="SSF51182">
    <property type="entry name" value="RmlC-like cupins"/>
    <property type="match status" value="1"/>
</dbReference>
<dbReference type="STRING" id="658057.SAMN04488032_101281"/>
<dbReference type="InterPro" id="IPR018060">
    <property type="entry name" value="HTH_AraC"/>
</dbReference>
<dbReference type="PROSITE" id="PS00041">
    <property type="entry name" value="HTH_ARAC_FAMILY_1"/>
    <property type="match status" value="1"/>
</dbReference>
<sequence>MAPIESFPKSPDLEVIFPRPGHSFRWHRHDYPDALARWNYHPEYELHYIVASHGTMFVGDYISEFKPGNLVLLGPNIPHQWVSDIASDKDEKIVGRDVVLQFDPETLGVGLTGAPREIGELSPLLEQARMGLIFSGDGVRSAAKMLTEIGERKGLSALTLIYELLLHLSHNTEKIPLVSPTYAPILDQQSTLWVQNVIEKTIGELDTDLKMSDVAHHVNMSESAFSKLFKRVIGLTFTEYLRKLRIGRACNLLSETDQKISTIASDCGFRNLSNFNRYFLHEMKMTPKTYRQAATKRIHMS</sequence>
<evidence type="ECO:0000313" key="6">
    <source>
        <dbReference type="Proteomes" id="UP000193307"/>
    </source>
</evidence>
<dbReference type="OrthoDB" id="9816011at2"/>
<reference evidence="5 6" key="1">
    <citation type="submission" date="2017-03" db="EMBL/GenBank/DDBJ databases">
        <authorList>
            <person name="Afonso C.L."/>
            <person name="Miller P.J."/>
            <person name="Scott M.A."/>
            <person name="Spackman E."/>
            <person name="Goraichik I."/>
            <person name="Dimitrov K.M."/>
            <person name="Suarez D.L."/>
            <person name="Swayne D.E."/>
        </authorList>
    </citation>
    <scope>NUCLEOTIDE SEQUENCE [LARGE SCALE GENOMIC DNA]</scope>
    <source>
        <strain evidence="5 6">CECT 7971</strain>
    </source>
</reference>
<dbReference type="Gene3D" id="2.60.120.10">
    <property type="entry name" value="Jelly Rolls"/>
    <property type="match status" value="1"/>
</dbReference>
<keyword evidence="6" id="KW-1185">Reference proteome</keyword>
<dbReference type="InterPro" id="IPR018062">
    <property type="entry name" value="HTH_AraC-typ_CS"/>
</dbReference>
<proteinExistence type="predicted"/>
<evidence type="ECO:0000259" key="4">
    <source>
        <dbReference type="PROSITE" id="PS01124"/>
    </source>
</evidence>
<dbReference type="PANTHER" id="PTHR43280">
    <property type="entry name" value="ARAC-FAMILY TRANSCRIPTIONAL REGULATOR"/>
    <property type="match status" value="1"/>
</dbReference>
<name>A0A1Y5RGH8_9RHOB</name>
<accession>A0A1Y5RGH8</accession>
<evidence type="ECO:0000256" key="3">
    <source>
        <dbReference type="ARBA" id="ARBA00023163"/>
    </source>
</evidence>
<dbReference type="GO" id="GO:0043565">
    <property type="term" value="F:sequence-specific DNA binding"/>
    <property type="evidence" value="ECO:0007669"/>
    <property type="project" value="InterPro"/>
</dbReference>
<dbReference type="InterPro" id="IPR009057">
    <property type="entry name" value="Homeodomain-like_sf"/>
</dbReference>
<dbReference type="CDD" id="cd06976">
    <property type="entry name" value="cupin_MtlR-like_N"/>
    <property type="match status" value="1"/>
</dbReference>
<dbReference type="Gene3D" id="1.10.10.60">
    <property type="entry name" value="Homeodomain-like"/>
    <property type="match status" value="2"/>
</dbReference>
<feature type="domain" description="HTH araC/xylS-type" evidence="4">
    <location>
        <begin position="195"/>
        <end position="293"/>
    </location>
</feature>
<dbReference type="RefSeq" id="WP_085847271.1">
    <property type="nucleotide sequence ID" value="NZ_FNZV01000001.1"/>
</dbReference>
<protein>
    <submittedName>
        <fullName evidence="5">Melibiose operon regulatory protein</fullName>
    </submittedName>
</protein>
<keyword evidence="2" id="KW-0238">DNA-binding</keyword>
<evidence type="ECO:0000256" key="2">
    <source>
        <dbReference type="ARBA" id="ARBA00023125"/>
    </source>
</evidence>
<keyword evidence="3" id="KW-0804">Transcription</keyword>
<dbReference type="SMART" id="SM00342">
    <property type="entry name" value="HTH_ARAC"/>
    <property type="match status" value="1"/>
</dbReference>
<dbReference type="AlphaFoldDB" id="A0A1Y5RGH8"/>
<organism evidence="5 6">
    <name type="scientific">Pacificibacter marinus</name>
    <dbReference type="NCBI Taxonomy" id="658057"/>
    <lineage>
        <taxon>Bacteria</taxon>
        <taxon>Pseudomonadati</taxon>
        <taxon>Pseudomonadota</taxon>
        <taxon>Alphaproteobacteria</taxon>
        <taxon>Rhodobacterales</taxon>
        <taxon>Roseobacteraceae</taxon>
        <taxon>Pacificibacter</taxon>
    </lineage>
</organism>
<evidence type="ECO:0000256" key="1">
    <source>
        <dbReference type="ARBA" id="ARBA00023015"/>
    </source>
</evidence>
<dbReference type="SUPFAM" id="SSF46689">
    <property type="entry name" value="Homeodomain-like"/>
    <property type="match status" value="2"/>
</dbReference>
<evidence type="ECO:0000313" key="5">
    <source>
        <dbReference type="EMBL" id="SLN16689.1"/>
    </source>
</evidence>
<dbReference type="PROSITE" id="PS01124">
    <property type="entry name" value="HTH_ARAC_FAMILY_2"/>
    <property type="match status" value="1"/>
</dbReference>
<keyword evidence="1" id="KW-0805">Transcription regulation</keyword>
<dbReference type="GO" id="GO:0003700">
    <property type="term" value="F:DNA-binding transcription factor activity"/>
    <property type="evidence" value="ECO:0007669"/>
    <property type="project" value="InterPro"/>
</dbReference>
<dbReference type="Pfam" id="PF12833">
    <property type="entry name" value="HTH_18"/>
    <property type="match status" value="1"/>
</dbReference>
<dbReference type="PANTHER" id="PTHR43280:SF27">
    <property type="entry name" value="TRANSCRIPTIONAL REGULATOR MTLR"/>
    <property type="match status" value="1"/>
</dbReference>
<gene>
    <name evidence="5" type="primary">melR</name>
    <name evidence="5" type="ORF">PAM7971_00369</name>
</gene>
<dbReference type="Proteomes" id="UP000193307">
    <property type="component" value="Unassembled WGS sequence"/>
</dbReference>